<dbReference type="PROSITE" id="PS50994">
    <property type="entry name" value="INTEGRASE"/>
    <property type="match status" value="1"/>
</dbReference>
<organism evidence="2 3">
    <name type="scientific">Solanum verrucosum</name>
    <dbReference type="NCBI Taxonomy" id="315347"/>
    <lineage>
        <taxon>Eukaryota</taxon>
        <taxon>Viridiplantae</taxon>
        <taxon>Streptophyta</taxon>
        <taxon>Embryophyta</taxon>
        <taxon>Tracheophyta</taxon>
        <taxon>Spermatophyta</taxon>
        <taxon>Magnoliopsida</taxon>
        <taxon>eudicotyledons</taxon>
        <taxon>Gunneridae</taxon>
        <taxon>Pentapetalae</taxon>
        <taxon>asterids</taxon>
        <taxon>lamiids</taxon>
        <taxon>Solanales</taxon>
        <taxon>Solanaceae</taxon>
        <taxon>Solanoideae</taxon>
        <taxon>Solaneae</taxon>
        <taxon>Solanum</taxon>
    </lineage>
</organism>
<dbReference type="AlphaFoldDB" id="A0AAF0R034"/>
<dbReference type="PANTHER" id="PTHR35046">
    <property type="entry name" value="ZINC KNUCKLE (CCHC-TYPE) FAMILY PROTEIN"/>
    <property type="match status" value="1"/>
</dbReference>
<accession>A0AAF0R034</accession>
<dbReference type="InterPro" id="IPR036397">
    <property type="entry name" value="RNaseH_sf"/>
</dbReference>
<dbReference type="SUPFAM" id="SSF53098">
    <property type="entry name" value="Ribonuclease H-like"/>
    <property type="match status" value="1"/>
</dbReference>
<reference evidence="2" key="1">
    <citation type="submission" date="2023-08" db="EMBL/GenBank/DDBJ databases">
        <title>A de novo genome assembly of Solanum verrucosum Schlechtendal, a Mexican diploid species geographically isolated from the other diploid A-genome species in potato relatives.</title>
        <authorList>
            <person name="Hosaka K."/>
        </authorList>
    </citation>
    <scope>NUCLEOTIDE SEQUENCE</scope>
    <source>
        <tissue evidence="2">Young leaves</tissue>
    </source>
</reference>
<proteinExistence type="predicted"/>
<dbReference type="Gene3D" id="3.30.420.10">
    <property type="entry name" value="Ribonuclease H-like superfamily/Ribonuclease H"/>
    <property type="match status" value="1"/>
</dbReference>
<sequence length="123" mass="14222">MLRLHGVPLFIISDRGTHFTSQFWKSIHKGLGTQVKLSTTFHPQTNGYHSRIGMTPFEALHDMRFTSPIGWVEFGEVTLIGPELVHEAMKKVRLICERLKKAQSWQKSYADVRRRELLTIGFI</sequence>
<evidence type="ECO:0000259" key="1">
    <source>
        <dbReference type="PROSITE" id="PS50994"/>
    </source>
</evidence>
<evidence type="ECO:0000313" key="2">
    <source>
        <dbReference type="EMBL" id="WMV32000.1"/>
    </source>
</evidence>
<name>A0AAF0R034_SOLVR</name>
<dbReference type="GO" id="GO:0003676">
    <property type="term" value="F:nucleic acid binding"/>
    <property type="evidence" value="ECO:0007669"/>
    <property type="project" value="InterPro"/>
</dbReference>
<keyword evidence="3" id="KW-1185">Reference proteome</keyword>
<dbReference type="Proteomes" id="UP001234989">
    <property type="component" value="Chromosome 6"/>
</dbReference>
<dbReference type="InterPro" id="IPR001584">
    <property type="entry name" value="Integrase_cat-core"/>
</dbReference>
<feature type="domain" description="Integrase catalytic" evidence="1">
    <location>
        <begin position="1"/>
        <end position="55"/>
    </location>
</feature>
<protein>
    <recommendedName>
        <fullName evidence="1">Integrase catalytic domain-containing protein</fullName>
    </recommendedName>
</protein>
<evidence type="ECO:0000313" key="3">
    <source>
        <dbReference type="Proteomes" id="UP001234989"/>
    </source>
</evidence>
<dbReference type="EMBL" id="CP133617">
    <property type="protein sequence ID" value="WMV32000.1"/>
    <property type="molecule type" value="Genomic_DNA"/>
</dbReference>
<gene>
    <name evidence="2" type="ORF">MTR67_025385</name>
</gene>
<dbReference type="PANTHER" id="PTHR35046:SF26">
    <property type="entry name" value="RNA-DIRECTED DNA POLYMERASE"/>
    <property type="match status" value="1"/>
</dbReference>
<dbReference type="GO" id="GO:0015074">
    <property type="term" value="P:DNA integration"/>
    <property type="evidence" value="ECO:0007669"/>
    <property type="project" value="InterPro"/>
</dbReference>
<dbReference type="InterPro" id="IPR012337">
    <property type="entry name" value="RNaseH-like_sf"/>
</dbReference>